<name>A0A1Z4VMS2_9GAMM</name>
<dbReference type="GO" id="GO:0005507">
    <property type="term" value="F:copper ion binding"/>
    <property type="evidence" value="ECO:0007669"/>
    <property type="project" value="InterPro"/>
</dbReference>
<dbReference type="InterPro" id="IPR007939">
    <property type="entry name" value="Cu-R_B_prcur"/>
</dbReference>
<keyword evidence="4" id="KW-1185">Reference proteome</keyword>
<feature type="region of interest" description="Disordered" evidence="1">
    <location>
        <begin position="31"/>
        <end position="66"/>
    </location>
</feature>
<dbReference type="GO" id="GO:0006878">
    <property type="term" value="P:intracellular copper ion homeostasis"/>
    <property type="evidence" value="ECO:0007669"/>
    <property type="project" value="InterPro"/>
</dbReference>
<protein>
    <submittedName>
        <fullName evidence="3">Copper resistance protein B</fullName>
    </submittedName>
</protein>
<feature type="signal peptide" evidence="2">
    <location>
        <begin position="1"/>
        <end position="30"/>
    </location>
</feature>
<evidence type="ECO:0000313" key="3">
    <source>
        <dbReference type="EMBL" id="BAZ92926.1"/>
    </source>
</evidence>
<evidence type="ECO:0000256" key="2">
    <source>
        <dbReference type="SAM" id="SignalP"/>
    </source>
</evidence>
<keyword evidence="2" id="KW-0732">Signal</keyword>
<reference evidence="3 4" key="1">
    <citation type="submission" date="2017-05" db="EMBL/GenBank/DDBJ databases">
        <title>Thiocyanate degradation by Thiohalobacter thiocyanaticus FOKN1.</title>
        <authorList>
            <person name="Oshiki M."/>
            <person name="Fukushima T."/>
            <person name="Kawano S."/>
            <person name="Nakagawa J."/>
        </authorList>
    </citation>
    <scope>NUCLEOTIDE SEQUENCE [LARGE SCALE GENOMIC DNA]</scope>
    <source>
        <strain evidence="3 4">FOKN1</strain>
    </source>
</reference>
<dbReference type="RefSeq" id="WP_096364436.1">
    <property type="nucleotide sequence ID" value="NZ_AP018052.1"/>
</dbReference>
<feature type="chain" id="PRO_5012487126" evidence="2">
    <location>
        <begin position="31"/>
        <end position="308"/>
    </location>
</feature>
<feature type="compositionally biased region" description="Basic and acidic residues" evidence="1">
    <location>
        <begin position="32"/>
        <end position="55"/>
    </location>
</feature>
<gene>
    <name evidence="3" type="ORF">FOKN1_0522</name>
</gene>
<dbReference type="KEGG" id="ttc:FOKN1_0522"/>
<sequence>MSAPEVSTPVIPVPLFLLAATALMPCGALAQDRGDMPETSDRPMHYESARQHEGEPPSVENPPVPEGMTLEEAFKYAETPPPSDYPRTVPDDRVYVFTFIEQLEYRLEADDASDHLGWEAQGWVGKDFHKFWWKQEGEAVFEGTDEGESETDLLYSRLITPFWNLQAGVQYANGWEGGSYEDRWSAVAGVQGLAPYKFELDNALYLSEDGDVTVEFEGEYDLRITQRLVLQPRAELAVAAQDISERSLGAGLTDVSLDLRLRYEIRREFAPYVGIRYRTLTGETEDIADAAGQESDFLYFMGGLRFAF</sequence>
<dbReference type="GO" id="GO:0009279">
    <property type="term" value="C:cell outer membrane"/>
    <property type="evidence" value="ECO:0007669"/>
    <property type="project" value="InterPro"/>
</dbReference>
<evidence type="ECO:0000313" key="4">
    <source>
        <dbReference type="Proteomes" id="UP000218765"/>
    </source>
</evidence>
<proteinExistence type="predicted"/>
<dbReference type="OrthoDB" id="9778934at2"/>
<accession>A0A1Z4VMS2</accession>
<evidence type="ECO:0000256" key="1">
    <source>
        <dbReference type="SAM" id="MobiDB-lite"/>
    </source>
</evidence>
<dbReference type="Pfam" id="PF05275">
    <property type="entry name" value="CopB"/>
    <property type="match status" value="1"/>
</dbReference>
<dbReference type="AlphaFoldDB" id="A0A1Z4VMS2"/>
<dbReference type="EMBL" id="AP018052">
    <property type="protein sequence ID" value="BAZ92926.1"/>
    <property type="molecule type" value="Genomic_DNA"/>
</dbReference>
<organism evidence="3 4">
    <name type="scientific">Thiohalobacter thiocyanaticus</name>
    <dbReference type="NCBI Taxonomy" id="585455"/>
    <lineage>
        <taxon>Bacteria</taxon>
        <taxon>Pseudomonadati</taxon>
        <taxon>Pseudomonadota</taxon>
        <taxon>Gammaproteobacteria</taxon>
        <taxon>Thiohalobacterales</taxon>
        <taxon>Thiohalobacteraceae</taxon>
        <taxon>Thiohalobacter</taxon>
    </lineage>
</organism>
<dbReference type="Proteomes" id="UP000218765">
    <property type="component" value="Chromosome"/>
</dbReference>